<organism evidence="7 8">
    <name type="scientific">Steinernema carpocapsae</name>
    <name type="common">Entomopathogenic nematode</name>
    <dbReference type="NCBI Taxonomy" id="34508"/>
    <lineage>
        <taxon>Eukaryota</taxon>
        <taxon>Metazoa</taxon>
        <taxon>Ecdysozoa</taxon>
        <taxon>Nematoda</taxon>
        <taxon>Chromadorea</taxon>
        <taxon>Rhabditida</taxon>
        <taxon>Tylenchina</taxon>
        <taxon>Panagrolaimomorpha</taxon>
        <taxon>Strongyloidoidea</taxon>
        <taxon>Steinernematidae</taxon>
        <taxon>Steinernema</taxon>
    </lineage>
</organism>
<dbReference type="Proteomes" id="UP000298663">
    <property type="component" value="Unassembled WGS sequence"/>
</dbReference>
<evidence type="ECO:0000256" key="3">
    <source>
        <dbReference type="ARBA" id="ARBA00022525"/>
    </source>
</evidence>
<evidence type="ECO:0000256" key="6">
    <source>
        <dbReference type="SAM" id="SignalP"/>
    </source>
</evidence>
<evidence type="ECO:0000313" key="7">
    <source>
        <dbReference type="EMBL" id="TKR96535.1"/>
    </source>
</evidence>
<comment type="caution">
    <text evidence="7">The sequence shown here is derived from an EMBL/GenBank/DDBJ whole genome shotgun (WGS) entry which is preliminary data.</text>
</comment>
<name>A0A4V6A711_STECR</name>
<keyword evidence="4 6" id="KW-0732">Signal</keyword>
<accession>A0A4V6A711</accession>
<dbReference type="Pfam" id="PF03488">
    <property type="entry name" value="Ins_beta"/>
    <property type="match status" value="1"/>
</dbReference>
<comment type="similarity">
    <text evidence="2">Belongs to the insulin family.</text>
</comment>
<reference evidence="7 8" key="1">
    <citation type="journal article" date="2015" name="Genome Biol.">
        <title>Comparative genomics of Steinernema reveals deeply conserved gene regulatory networks.</title>
        <authorList>
            <person name="Dillman A.R."/>
            <person name="Macchietto M."/>
            <person name="Porter C.F."/>
            <person name="Rogers A."/>
            <person name="Williams B."/>
            <person name="Antoshechkin I."/>
            <person name="Lee M.M."/>
            <person name="Goodwin Z."/>
            <person name="Lu X."/>
            <person name="Lewis E.E."/>
            <person name="Goodrich-Blair H."/>
            <person name="Stock S.P."/>
            <person name="Adams B.J."/>
            <person name="Sternberg P.W."/>
            <person name="Mortazavi A."/>
        </authorList>
    </citation>
    <scope>NUCLEOTIDE SEQUENCE [LARGE SCALE GENOMIC DNA]</scope>
    <source>
        <strain evidence="7 8">ALL</strain>
    </source>
</reference>
<sequence>MTFATTIFVCSLALLLLPTYATAKVHDNGVEHRKCGSSLMRFIERTCPDGIIEMTRHKSRQILIHCCEKGACNRRYIQENLCV</sequence>
<dbReference type="GO" id="GO:0005576">
    <property type="term" value="C:extracellular region"/>
    <property type="evidence" value="ECO:0007669"/>
    <property type="project" value="UniProtKB-SubCell"/>
</dbReference>
<evidence type="ECO:0000256" key="2">
    <source>
        <dbReference type="ARBA" id="ARBA00009034"/>
    </source>
</evidence>
<evidence type="ECO:0008006" key="9">
    <source>
        <dbReference type="Google" id="ProtNLM"/>
    </source>
</evidence>
<feature type="chain" id="PRO_5020603369" description="Insulin-like domain-containing protein" evidence="6">
    <location>
        <begin position="24"/>
        <end position="83"/>
    </location>
</feature>
<evidence type="ECO:0000256" key="5">
    <source>
        <dbReference type="ARBA" id="ARBA00023157"/>
    </source>
</evidence>
<evidence type="ECO:0000313" key="8">
    <source>
        <dbReference type="Proteomes" id="UP000298663"/>
    </source>
</evidence>
<dbReference type="Gene3D" id="1.10.100.10">
    <property type="entry name" value="Insulin-like"/>
    <property type="match status" value="1"/>
</dbReference>
<keyword evidence="5" id="KW-1015">Disulfide bond</keyword>
<keyword evidence="8" id="KW-1185">Reference proteome</keyword>
<comment type="subcellular location">
    <subcellularLocation>
        <location evidence="1">Secreted</location>
    </subcellularLocation>
</comment>
<dbReference type="EMBL" id="AZBU02000002">
    <property type="protein sequence ID" value="TKR96535.1"/>
    <property type="molecule type" value="Genomic_DNA"/>
</dbReference>
<proteinExistence type="inferred from homology"/>
<gene>
    <name evidence="7" type="ORF">L596_010538</name>
</gene>
<dbReference type="InterPro" id="IPR036438">
    <property type="entry name" value="Insulin-like_sf"/>
</dbReference>
<keyword evidence="3" id="KW-0964">Secreted</keyword>
<protein>
    <recommendedName>
        <fullName evidence="9">Insulin-like domain-containing protein</fullName>
    </recommendedName>
</protein>
<feature type="signal peptide" evidence="6">
    <location>
        <begin position="1"/>
        <end position="23"/>
    </location>
</feature>
<dbReference type="SUPFAM" id="SSF56994">
    <property type="entry name" value="Insulin-like"/>
    <property type="match status" value="1"/>
</dbReference>
<dbReference type="AlphaFoldDB" id="A0A4V6A711"/>
<evidence type="ECO:0000256" key="1">
    <source>
        <dbReference type="ARBA" id="ARBA00004613"/>
    </source>
</evidence>
<dbReference type="GO" id="GO:0005179">
    <property type="term" value="F:hormone activity"/>
    <property type="evidence" value="ECO:0007669"/>
    <property type="project" value="InterPro"/>
</dbReference>
<evidence type="ECO:0000256" key="4">
    <source>
        <dbReference type="ARBA" id="ARBA00022729"/>
    </source>
</evidence>
<dbReference type="InterPro" id="IPR003235">
    <property type="entry name" value="Nem_insulin-like_b-type"/>
</dbReference>
<reference evidence="7 8" key="2">
    <citation type="journal article" date="2019" name="G3 (Bethesda)">
        <title>Hybrid Assembly of the Genome of the Entomopathogenic Nematode Steinernema carpocapsae Identifies the X-Chromosome.</title>
        <authorList>
            <person name="Serra L."/>
            <person name="Macchietto M."/>
            <person name="Macias-Munoz A."/>
            <person name="McGill C.J."/>
            <person name="Rodriguez I.M."/>
            <person name="Rodriguez B."/>
            <person name="Murad R."/>
            <person name="Mortazavi A."/>
        </authorList>
    </citation>
    <scope>NUCLEOTIDE SEQUENCE [LARGE SCALE GENOMIC DNA]</scope>
    <source>
        <strain evidence="7 8">ALL</strain>
    </source>
</reference>